<dbReference type="AlphaFoldDB" id="A0A4Q1BKK1"/>
<evidence type="ECO:0000313" key="3">
    <source>
        <dbReference type="Proteomes" id="UP000289152"/>
    </source>
</evidence>
<feature type="compositionally biased region" description="Polar residues" evidence="1">
    <location>
        <begin position="210"/>
        <end position="221"/>
    </location>
</feature>
<gene>
    <name evidence="2" type="ORF">M231_04573</name>
</gene>
<evidence type="ECO:0000256" key="1">
    <source>
        <dbReference type="SAM" id="MobiDB-lite"/>
    </source>
</evidence>
<proteinExistence type="predicted"/>
<feature type="region of interest" description="Disordered" evidence="1">
    <location>
        <begin position="779"/>
        <end position="802"/>
    </location>
</feature>
<dbReference type="Proteomes" id="UP000289152">
    <property type="component" value="Unassembled WGS sequence"/>
</dbReference>
<comment type="caution">
    <text evidence="2">The sequence shown here is derived from an EMBL/GenBank/DDBJ whole genome shotgun (WGS) entry which is preliminary data.</text>
</comment>
<reference evidence="2 3" key="1">
    <citation type="submission" date="2016-06" db="EMBL/GenBank/DDBJ databases">
        <title>Evolution of pathogenesis and genome organization in the Tremellales.</title>
        <authorList>
            <person name="Cuomo C."/>
            <person name="Litvintseva A."/>
            <person name="Heitman J."/>
            <person name="Chen Y."/>
            <person name="Sun S."/>
            <person name="Springer D."/>
            <person name="Dromer F."/>
            <person name="Young S."/>
            <person name="Zeng Q."/>
            <person name="Chapman S."/>
            <person name="Gujja S."/>
            <person name="Saif S."/>
            <person name="Birren B."/>
        </authorList>
    </citation>
    <scope>NUCLEOTIDE SEQUENCE [LARGE SCALE GENOMIC DNA]</scope>
    <source>
        <strain evidence="2 3">ATCC 28783</strain>
    </source>
</reference>
<feature type="region of interest" description="Disordered" evidence="1">
    <location>
        <begin position="687"/>
        <end position="763"/>
    </location>
</feature>
<feature type="compositionally biased region" description="Polar residues" evidence="1">
    <location>
        <begin position="791"/>
        <end position="801"/>
    </location>
</feature>
<feature type="region of interest" description="Disordered" evidence="1">
    <location>
        <begin position="71"/>
        <end position="171"/>
    </location>
</feature>
<protein>
    <submittedName>
        <fullName evidence="2">Uncharacterized protein</fullName>
    </submittedName>
</protein>
<feature type="compositionally biased region" description="Low complexity" evidence="1">
    <location>
        <begin position="907"/>
        <end position="926"/>
    </location>
</feature>
<feature type="region of interest" description="Disordered" evidence="1">
    <location>
        <begin position="206"/>
        <end position="265"/>
    </location>
</feature>
<feature type="region of interest" description="Disordered" evidence="1">
    <location>
        <begin position="872"/>
        <end position="990"/>
    </location>
</feature>
<organism evidence="2 3">
    <name type="scientific">Tremella mesenterica</name>
    <name type="common">Jelly fungus</name>
    <dbReference type="NCBI Taxonomy" id="5217"/>
    <lineage>
        <taxon>Eukaryota</taxon>
        <taxon>Fungi</taxon>
        <taxon>Dikarya</taxon>
        <taxon>Basidiomycota</taxon>
        <taxon>Agaricomycotina</taxon>
        <taxon>Tremellomycetes</taxon>
        <taxon>Tremellales</taxon>
        <taxon>Tremellaceae</taxon>
        <taxon>Tremella</taxon>
    </lineage>
</organism>
<feature type="compositionally biased region" description="Low complexity" evidence="1">
    <location>
        <begin position="308"/>
        <end position="325"/>
    </location>
</feature>
<feature type="region of interest" description="Disordered" evidence="1">
    <location>
        <begin position="631"/>
        <end position="650"/>
    </location>
</feature>
<keyword evidence="3" id="KW-1185">Reference proteome</keyword>
<feature type="compositionally biased region" description="Basic and acidic residues" evidence="1">
    <location>
        <begin position="962"/>
        <end position="972"/>
    </location>
</feature>
<sequence length="1043" mass="111868">MSDVEVLTTPPPTFSRPASLFVPDRVDITPPLVQTSSYSPFPTFPGSQHARDPYGLNQFLLHPENSLWDYMTPTPTATPPSDTGHRMSTTEGGTVKAKQASPSGLKGSFLLRRPSPLGSQTPVSAADPEHPTSPLRRRSSSPDLSKAQFDGLPPSSDVHRSPSKMAGTSSLRKAFKLRRGIFSSDSAMSSTSSLSSTTETVTVTASSTDLQGQLLSPTSLPSLDIFSSPSTPMSSRSNSDMSNNSSASSVNSSEEPKTPPDCLPLDLSVAGSKLVDALVAEEKKSKGWKSWLGGKRGLKSNKGRLSRDASPFSSTPSSISASPNTSVVDLPSEILGDLAAAAPIDAEADLDLQRRRTAERLKRCSMDKLLQLRQPSPHPLMLSLRKQHVNLPDEVAFAIHAGGRVYPLSVNPRQPPGSELYPQQDSLRLGLGVKSTLLSIEAGKLPDVVCLPSQLSTTRSDLSHTAKMALFPSSSLTPSQSSKLGRTKGVADFVERPPFEDRNLVYYANGMVSPISMARQGYGIWELDFSTYIRALSQVACPPQRWPIIPRPSMGMGDDLASAIRAYADEASTVSRFAPACGRDSLSTPLQQNLVVPGLSDHETSSTELEDLHWVTEESIEVLRGSFESDVPLQSHDDLPPIGPTPIQPSITITEDLSGSATATITTVVPDPSIQPVEVPQPDVTECSLDQRRPQQDAPSTSVDKSPQRMWTAPSDDVPLSSFRRKLAPSTSSASESESDEEDVGPREKLSFQGSHPVPDAHNRTSFKSISLASPVAFPTSQPVPSSSTTFDGSRPSSLFRPTSMIDLKRPMSIPRPSSTSDLRLESTHVNLVTGPVIHKHAVRMTSVADLRSPANPKALAEIAAARARRAKNLSGEADRRAETGVIPKHLTRSSQDYSPPRLPYIGNSGSSSVPSSPRNSRNLSGTSSQNTASKTIPHNVYGTTPKAFPGKAASATGSYHSRSEIRPGDRHAHSHSLPRSRHPNFYEQAHGVSTNGHPAMQIYQGFGYPSMPMTLPMVGGMAYDPYAMYGASGIGSPQGGRR</sequence>
<dbReference type="EMBL" id="SDIL01000053">
    <property type="protein sequence ID" value="RXK38112.1"/>
    <property type="molecule type" value="Genomic_DNA"/>
</dbReference>
<accession>A0A4Q1BKK1</accession>
<name>A0A4Q1BKK1_TREME</name>
<feature type="compositionally biased region" description="Basic residues" evidence="1">
    <location>
        <begin position="973"/>
        <end position="983"/>
    </location>
</feature>
<dbReference type="OrthoDB" id="3268641at2759"/>
<dbReference type="InParanoid" id="A0A4Q1BKK1"/>
<evidence type="ECO:0000313" key="2">
    <source>
        <dbReference type="EMBL" id="RXK38112.1"/>
    </source>
</evidence>
<feature type="compositionally biased region" description="Low complexity" evidence="1">
    <location>
        <begin position="779"/>
        <end position="790"/>
    </location>
</feature>
<feature type="compositionally biased region" description="Polar residues" evidence="1">
    <location>
        <begin position="927"/>
        <end position="937"/>
    </location>
</feature>
<feature type="region of interest" description="Disordered" evidence="1">
    <location>
        <begin position="299"/>
        <end position="325"/>
    </location>
</feature>
<feature type="compositionally biased region" description="Low complexity" evidence="1">
    <location>
        <begin position="227"/>
        <end position="253"/>
    </location>
</feature>